<evidence type="ECO:0000313" key="2">
    <source>
        <dbReference type="EMBL" id="AWW17225.1"/>
    </source>
</evidence>
<dbReference type="InterPro" id="IPR005055">
    <property type="entry name" value="A10/PebIII"/>
</dbReference>
<keyword evidence="1" id="KW-0732">Signal</keyword>
<gene>
    <name evidence="2" type="primary">CSP1</name>
</gene>
<reference evidence="2" key="1">
    <citation type="journal article" date="2015" name="Sci. Rep.">
        <title>Chemosensillum immunolocalization and ligand specificity of chemosensory proteins in the alfalfa plant bug Adelphocoris lineolatus (Goeze).</title>
        <authorList>
            <person name="Sun L."/>
            <person name="Zhou J.J."/>
            <person name="Gu S.H."/>
            <person name="Xiao H.J."/>
            <person name="Guo Y.Y."/>
            <person name="Liu Z.W."/>
            <person name="Zhang Y.J."/>
        </authorList>
    </citation>
    <scope>NUCLEOTIDE SEQUENCE</scope>
    <source>
        <tissue evidence="2">Antenna</tissue>
    </source>
</reference>
<reference evidence="2" key="2">
    <citation type="submission" date="2017-08" db="EMBL/GenBank/DDBJ databases">
        <authorList>
            <person name="de Groot N.N."/>
        </authorList>
    </citation>
    <scope>NUCLEOTIDE SEQUENCE</scope>
    <source>
        <tissue evidence="2">Antenna</tissue>
    </source>
</reference>
<protein>
    <submittedName>
        <fullName evidence="2">Chemosensory protein 1</fullName>
    </submittedName>
</protein>
<dbReference type="Pfam" id="PF03392">
    <property type="entry name" value="OS-D"/>
    <property type="match status" value="1"/>
</dbReference>
<dbReference type="PANTHER" id="PTHR11257:SF12">
    <property type="entry name" value="EJACULATORY BULB-SPECIFIC PROTEIN 3-RELATED"/>
    <property type="match status" value="1"/>
</dbReference>
<dbReference type="SUPFAM" id="SSF100910">
    <property type="entry name" value="Chemosensory protein Csp2"/>
    <property type="match status" value="1"/>
</dbReference>
<dbReference type="Gene3D" id="1.10.2080.10">
    <property type="entry name" value="Insect odorant-binding protein A10/Ejaculatory bulb-specific protein 3"/>
    <property type="match status" value="1"/>
</dbReference>
<name>A0A2Z4HQ23_RIPPE</name>
<feature type="signal peptide" evidence="1">
    <location>
        <begin position="1"/>
        <end position="19"/>
    </location>
</feature>
<dbReference type="InterPro" id="IPR036682">
    <property type="entry name" value="OS_D_A10/PebIII_sf"/>
</dbReference>
<sequence length="127" mass="14390">MKIVLSVLLMACIAVAVQAYTTKYDNIDLDEILKNDRLLNKYFECVMERGKCTEDGKALKEAIPDALQTDCSKCTEKQKSGTAKVIKFLVEHKKAMFDELSAKYDPEGIYKKKYNEEAKAKGIKLID</sequence>
<dbReference type="AlphaFoldDB" id="A0A2Z4HQ23"/>
<dbReference type="PANTHER" id="PTHR11257">
    <property type="entry name" value="CHEMOSENSORY PROTEIN-RELATED"/>
    <property type="match status" value="1"/>
</dbReference>
<feature type="chain" id="PRO_5016365577" evidence="1">
    <location>
        <begin position="20"/>
        <end position="127"/>
    </location>
</feature>
<accession>A0A2Z4HQ23</accession>
<evidence type="ECO:0000256" key="1">
    <source>
        <dbReference type="SAM" id="SignalP"/>
    </source>
</evidence>
<organism evidence="2">
    <name type="scientific">Riptortus pedestris</name>
    <name type="common">Bean bug</name>
    <dbReference type="NCBI Taxonomy" id="329032"/>
    <lineage>
        <taxon>Eukaryota</taxon>
        <taxon>Metazoa</taxon>
        <taxon>Ecdysozoa</taxon>
        <taxon>Arthropoda</taxon>
        <taxon>Hexapoda</taxon>
        <taxon>Insecta</taxon>
        <taxon>Pterygota</taxon>
        <taxon>Neoptera</taxon>
        <taxon>Paraneoptera</taxon>
        <taxon>Hemiptera</taxon>
        <taxon>Heteroptera</taxon>
        <taxon>Panheteroptera</taxon>
        <taxon>Pentatomomorpha</taxon>
        <taxon>Coreoidea</taxon>
        <taxon>Alydidae</taxon>
        <taxon>Riptortus</taxon>
    </lineage>
</organism>
<dbReference type="EMBL" id="MF614836">
    <property type="protein sequence ID" value="AWW17225.1"/>
    <property type="molecule type" value="mRNA"/>
</dbReference>
<proteinExistence type="evidence at transcript level"/>